<accession>A0AAP2K774</accession>
<evidence type="ECO:0000313" key="2">
    <source>
        <dbReference type="Proteomes" id="UP001198057"/>
    </source>
</evidence>
<reference evidence="1" key="1">
    <citation type="submission" date="2021-07" db="EMBL/GenBank/DDBJ databases">
        <title>Occurrence of streptococci in the human mouth that bind to a non-human glycan.</title>
        <authorList>
            <person name="Cross B."/>
            <person name="Thamadilok S."/>
            <person name="Bensing B."/>
            <person name="Sasmal A."/>
            <person name="Khedri Z."/>
            <person name="Deng L."/>
            <person name="Yu H."/>
            <person name="Mehta A."/>
            <person name="Aluvathingal J."/>
            <person name="Nadendla S."/>
            <person name="Vickerman M."/>
            <person name="Chen X."/>
            <person name="Dewhirst F."/>
            <person name="Gill A."/>
            <person name="Lettrichova I."/>
            <person name="Diaz S."/>
            <person name="Gill S."/>
            <person name="Tettelin H."/>
            <person name="Iverson T."/>
            <person name="Sullam P."/>
            <person name="Varki A."/>
            <person name="Ruhl S."/>
        </authorList>
    </citation>
    <scope>NUCLEOTIDE SEQUENCE</scope>
    <source>
        <strain evidence="1">SK81</strain>
    </source>
</reference>
<evidence type="ECO:0008006" key="3">
    <source>
        <dbReference type="Google" id="ProtNLM"/>
    </source>
</evidence>
<dbReference type="Proteomes" id="UP001198057">
    <property type="component" value="Unassembled WGS sequence"/>
</dbReference>
<evidence type="ECO:0000313" key="1">
    <source>
        <dbReference type="EMBL" id="MBZ2155933.1"/>
    </source>
</evidence>
<organism evidence="1 2">
    <name type="scientific">Streptococcus anginosus</name>
    <dbReference type="NCBI Taxonomy" id="1328"/>
    <lineage>
        <taxon>Bacteria</taxon>
        <taxon>Bacillati</taxon>
        <taxon>Bacillota</taxon>
        <taxon>Bacilli</taxon>
        <taxon>Lactobacillales</taxon>
        <taxon>Streptococcaceae</taxon>
        <taxon>Streptococcus</taxon>
        <taxon>Streptococcus anginosus group</taxon>
    </lineage>
</organism>
<dbReference type="EMBL" id="JAHZQR010000006">
    <property type="protein sequence ID" value="MBZ2155933.1"/>
    <property type="molecule type" value="Genomic_DNA"/>
</dbReference>
<dbReference type="RefSeq" id="WP_062198896.1">
    <property type="nucleotide sequence ID" value="NZ_CP088916.1"/>
</dbReference>
<sequence>MAKQPFTQETLYKLYEDNGVITLDLIAEALPTWTLADIKQRLSGWRYRKAIDYKLEDDELIDFEFLRNKKAQQVEITEGHRLKLDLLFRQVLATSEIIEKSTAKASDRNKAMELQQKAMRAIPDAVFKELSEVYE</sequence>
<comment type="caution">
    <text evidence="1">The sequence shown here is derived from an EMBL/GenBank/DDBJ whole genome shotgun (WGS) entry which is preliminary data.</text>
</comment>
<name>A0AAP2K774_STRAP</name>
<gene>
    <name evidence="1" type="ORF">K1I51_04720</name>
</gene>
<protein>
    <recommendedName>
        <fullName evidence="3">Phage protein</fullName>
    </recommendedName>
</protein>
<dbReference type="AlphaFoldDB" id="A0AAP2K774"/>
<proteinExistence type="predicted"/>